<dbReference type="EMBL" id="FOHN01000009">
    <property type="protein sequence ID" value="SET14181.1"/>
    <property type="molecule type" value="Genomic_DNA"/>
</dbReference>
<dbReference type="InterPro" id="IPR058240">
    <property type="entry name" value="rSAM_sf"/>
</dbReference>
<dbReference type="PANTHER" id="PTHR43409:SF7">
    <property type="entry name" value="BLL1977 PROTEIN"/>
    <property type="match status" value="1"/>
</dbReference>
<dbReference type="Proteomes" id="UP000199800">
    <property type="component" value="Unassembled WGS sequence"/>
</dbReference>
<evidence type="ECO:0000256" key="5">
    <source>
        <dbReference type="ARBA" id="ARBA00022723"/>
    </source>
</evidence>
<dbReference type="RefSeq" id="WP_092477628.1">
    <property type="nucleotide sequence ID" value="NZ_FOHN01000009.1"/>
</dbReference>
<dbReference type="InterPro" id="IPR006638">
    <property type="entry name" value="Elp3/MiaA/NifB-like_rSAM"/>
</dbReference>
<dbReference type="SFLD" id="SFLDG01082">
    <property type="entry name" value="B12-binding_domain_containing"/>
    <property type="match status" value="1"/>
</dbReference>
<accession>A0A1I0C4H3</accession>
<dbReference type="InterPro" id="IPR023404">
    <property type="entry name" value="rSAM_horseshoe"/>
</dbReference>
<dbReference type="InterPro" id="IPR051198">
    <property type="entry name" value="BchE-like"/>
</dbReference>
<evidence type="ECO:0000256" key="7">
    <source>
        <dbReference type="ARBA" id="ARBA00023014"/>
    </source>
</evidence>
<keyword evidence="2 9" id="KW-0489">Methyltransferase</keyword>
<dbReference type="GO" id="GO:0051539">
    <property type="term" value="F:4 iron, 4 sulfur cluster binding"/>
    <property type="evidence" value="ECO:0007669"/>
    <property type="project" value="UniProtKB-KW"/>
</dbReference>
<gene>
    <name evidence="9" type="ORF">SAMN04487772_10914</name>
</gene>
<dbReference type="InterPro" id="IPR034466">
    <property type="entry name" value="Methyltransferase_Class_B"/>
</dbReference>
<dbReference type="SFLD" id="SFLDG01123">
    <property type="entry name" value="methyltransferase_(Class_B)"/>
    <property type="match status" value="1"/>
</dbReference>
<proteinExistence type="predicted"/>
<feature type="domain" description="Radical SAM core" evidence="8">
    <location>
        <begin position="239"/>
        <end position="454"/>
    </location>
</feature>
<name>A0A1I0C4H3_9FIRM</name>
<dbReference type="SUPFAM" id="SSF102114">
    <property type="entry name" value="Radical SAM enzymes"/>
    <property type="match status" value="1"/>
</dbReference>
<evidence type="ECO:0000313" key="10">
    <source>
        <dbReference type="Proteomes" id="UP000199800"/>
    </source>
</evidence>
<evidence type="ECO:0000256" key="4">
    <source>
        <dbReference type="ARBA" id="ARBA00022691"/>
    </source>
</evidence>
<dbReference type="Gene3D" id="3.80.30.20">
    <property type="entry name" value="tm_1862 like domain"/>
    <property type="match status" value="1"/>
</dbReference>
<keyword evidence="7" id="KW-0411">Iron-sulfur</keyword>
<evidence type="ECO:0000259" key="8">
    <source>
        <dbReference type="PROSITE" id="PS51918"/>
    </source>
</evidence>
<evidence type="ECO:0000256" key="1">
    <source>
        <dbReference type="ARBA" id="ARBA00001966"/>
    </source>
</evidence>
<dbReference type="PROSITE" id="PS51918">
    <property type="entry name" value="RADICAL_SAM"/>
    <property type="match status" value="1"/>
</dbReference>
<dbReference type="InterPro" id="IPR031003">
    <property type="entry name" value="BcpD_PhpK_rSAM"/>
</dbReference>
<keyword evidence="5" id="KW-0479">Metal-binding</keyword>
<dbReference type="SFLD" id="SFLDS00029">
    <property type="entry name" value="Radical_SAM"/>
    <property type="match status" value="1"/>
</dbReference>
<reference evidence="9 10" key="1">
    <citation type="submission" date="2016-10" db="EMBL/GenBank/DDBJ databases">
        <authorList>
            <person name="de Groot N.N."/>
        </authorList>
    </citation>
    <scope>NUCLEOTIDE SEQUENCE [LARGE SCALE GENOMIC DNA]</scope>
    <source>
        <strain evidence="9 10">DSM 1801</strain>
    </source>
</reference>
<keyword evidence="6" id="KW-0408">Iron</keyword>
<dbReference type="InterPro" id="IPR007197">
    <property type="entry name" value="rSAM"/>
</dbReference>
<comment type="cofactor">
    <cofactor evidence="1">
        <name>[4Fe-4S] cluster</name>
        <dbReference type="ChEBI" id="CHEBI:49883"/>
    </cofactor>
</comment>
<dbReference type="PANTHER" id="PTHR43409">
    <property type="entry name" value="ANAEROBIC MAGNESIUM-PROTOPORPHYRIN IX MONOMETHYL ESTER CYCLASE-RELATED"/>
    <property type="match status" value="1"/>
</dbReference>
<dbReference type="STRING" id="29364.SAMN04487772_10914"/>
<dbReference type="NCBIfam" id="TIGR04479">
    <property type="entry name" value="bcpD_PhpK_rSAM"/>
    <property type="match status" value="1"/>
</dbReference>
<keyword evidence="4" id="KW-0949">S-adenosyl-L-methionine</keyword>
<evidence type="ECO:0000256" key="6">
    <source>
        <dbReference type="ARBA" id="ARBA00023004"/>
    </source>
</evidence>
<dbReference type="GO" id="GO:0008168">
    <property type="term" value="F:methyltransferase activity"/>
    <property type="evidence" value="ECO:0007669"/>
    <property type="project" value="UniProtKB-KW"/>
</dbReference>
<keyword evidence="10" id="KW-1185">Reference proteome</keyword>
<keyword evidence="3 9" id="KW-0808">Transferase</keyword>
<evidence type="ECO:0000256" key="2">
    <source>
        <dbReference type="ARBA" id="ARBA00022603"/>
    </source>
</evidence>
<dbReference type="SMART" id="SM00729">
    <property type="entry name" value="Elp3"/>
    <property type="match status" value="1"/>
</dbReference>
<protein>
    <submittedName>
        <fullName evidence="9">Radical SAM P-methyltransferase, PhpK family</fullName>
    </submittedName>
</protein>
<dbReference type="OrthoDB" id="9801659at2"/>
<evidence type="ECO:0000313" key="9">
    <source>
        <dbReference type="EMBL" id="SET14181.1"/>
    </source>
</evidence>
<dbReference type="Pfam" id="PF04055">
    <property type="entry name" value="Radical_SAM"/>
    <property type="match status" value="1"/>
</dbReference>
<evidence type="ECO:0000256" key="3">
    <source>
        <dbReference type="ARBA" id="ARBA00022679"/>
    </source>
</evidence>
<dbReference type="AlphaFoldDB" id="A0A1I0C4H3"/>
<sequence length="548" mass="64015">MDVAGIIIGFNDEKMETIIKRIEPYKTKGASYEHMISRSALVDGKRLKYSELVTESITRSLGMKSDLSIYRMPNMAVHYICNYFQNRNVIIEPINNYNFGKERLRYLLQNSTPKFVAVSSTCIVEAAPLREEIEYIRSINPDVTVIVGGPFINSINYEYHDEQQKYLLQRIGADIFIHERQGEETLYRVYLELCKEKPDLASVPNILYREGNEIRRTVKQAENLSLDMDPVKKFTFYENHILPPVYVRTAISCSLHCAFCRYPILGGELMYMQLESIEKNFDYIHSIGVKYITFIDDSLNIPLERFKAIMRLMIRKQYNFRWCSFFRISHSDEETYELMEQSGCLGVILGIESGSNTILKNMDKRVTREKLFWGIQQLTKHHIISYASCVIGFPGETKETAAETIRFIREAKPTFYDLQCWFFENAVPINDEKKYYNLEGYGYSWSHKDMNSAEAGKIVTEAIRSIDETYFMPALSFNLWSLAYYISQGATIKEFFEFSNIFKNLISTEQDQVNEFYQQNVDKLMQVFRNNKALEANLRMRNSSKQDV</sequence>
<dbReference type="GO" id="GO:0032259">
    <property type="term" value="P:methylation"/>
    <property type="evidence" value="ECO:0007669"/>
    <property type="project" value="UniProtKB-KW"/>
</dbReference>
<dbReference type="GO" id="GO:0046872">
    <property type="term" value="F:metal ion binding"/>
    <property type="evidence" value="ECO:0007669"/>
    <property type="project" value="UniProtKB-KW"/>
</dbReference>
<organism evidence="9 10">
    <name type="scientific">[Clostridium] polysaccharolyticum</name>
    <dbReference type="NCBI Taxonomy" id="29364"/>
    <lineage>
        <taxon>Bacteria</taxon>
        <taxon>Bacillati</taxon>
        <taxon>Bacillota</taxon>
        <taxon>Clostridia</taxon>
        <taxon>Lachnospirales</taxon>
        <taxon>Lachnospiraceae</taxon>
    </lineage>
</organism>